<dbReference type="SUPFAM" id="SSF53254">
    <property type="entry name" value="Phosphoglycerate mutase-like"/>
    <property type="match status" value="1"/>
</dbReference>
<dbReference type="PANTHER" id="PTHR48100:SF1">
    <property type="entry name" value="HISTIDINE PHOSPHATASE FAMILY PROTEIN-RELATED"/>
    <property type="match status" value="1"/>
</dbReference>
<dbReference type="InterPro" id="IPR029033">
    <property type="entry name" value="His_PPase_superfam"/>
</dbReference>
<sequence length="199" mass="23191">MKFAKIYLVRHGEVANYKNIIYGYRPLKLSKKGEREARETAVFLKNKNITAIFSSPQKRTQQTSKIISQVISKRKTKVQTERDLRESGWGHFLEGLTWEQVRKKYPKETLLYNREPSKIKKGESLQKMAGRMLKIIQKIIKKYPGQNFVIVSHRDPILALLLKISKRSFNDLHKVQYLCGTGSVLEVDLIGERLINKNF</sequence>
<evidence type="ECO:0000256" key="2">
    <source>
        <dbReference type="PIRSR" id="PIRSR613078-2"/>
    </source>
</evidence>
<evidence type="ECO:0008006" key="5">
    <source>
        <dbReference type="Google" id="ProtNLM"/>
    </source>
</evidence>
<feature type="binding site" evidence="2">
    <location>
        <position position="59"/>
    </location>
    <ligand>
        <name>substrate</name>
    </ligand>
</feature>
<dbReference type="AlphaFoldDB" id="A0A1G2F7N5"/>
<evidence type="ECO:0000256" key="1">
    <source>
        <dbReference type="PIRSR" id="PIRSR613078-1"/>
    </source>
</evidence>
<evidence type="ECO:0000313" key="3">
    <source>
        <dbReference type="EMBL" id="OGZ33628.1"/>
    </source>
</evidence>
<dbReference type="EMBL" id="MHMW01000028">
    <property type="protein sequence ID" value="OGZ33628.1"/>
    <property type="molecule type" value="Genomic_DNA"/>
</dbReference>
<dbReference type="GO" id="GO:0016791">
    <property type="term" value="F:phosphatase activity"/>
    <property type="evidence" value="ECO:0007669"/>
    <property type="project" value="TreeGrafter"/>
</dbReference>
<reference evidence="3 4" key="1">
    <citation type="journal article" date="2016" name="Nat. Commun.">
        <title>Thousands of microbial genomes shed light on interconnected biogeochemical processes in an aquifer system.</title>
        <authorList>
            <person name="Anantharaman K."/>
            <person name="Brown C.T."/>
            <person name="Hug L.A."/>
            <person name="Sharon I."/>
            <person name="Castelle C.J."/>
            <person name="Probst A.J."/>
            <person name="Thomas B.C."/>
            <person name="Singh A."/>
            <person name="Wilkins M.J."/>
            <person name="Karaoz U."/>
            <person name="Brodie E.L."/>
            <person name="Williams K.H."/>
            <person name="Hubbard S.S."/>
            <person name="Banfield J.F."/>
        </authorList>
    </citation>
    <scope>NUCLEOTIDE SEQUENCE [LARGE SCALE GENOMIC DNA]</scope>
</reference>
<dbReference type="Proteomes" id="UP000179099">
    <property type="component" value="Unassembled WGS sequence"/>
</dbReference>
<protein>
    <recommendedName>
        <fullName evidence="5">Phosphoglycerate mutase</fullName>
    </recommendedName>
</protein>
<evidence type="ECO:0000313" key="4">
    <source>
        <dbReference type="Proteomes" id="UP000179099"/>
    </source>
</evidence>
<gene>
    <name evidence="3" type="ORF">A2Y98_01700</name>
</gene>
<dbReference type="CDD" id="cd07067">
    <property type="entry name" value="HP_PGM_like"/>
    <property type="match status" value="1"/>
</dbReference>
<dbReference type="InterPro" id="IPR013078">
    <property type="entry name" value="His_Pase_superF_clade-1"/>
</dbReference>
<accession>A0A1G2F7N5</accession>
<dbReference type="STRING" id="1801992.A2Y98_01700"/>
<name>A0A1G2F7N5_9BACT</name>
<feature type="binding site" evidence="2">
    <location>
        <begin position="10"/>
        <end position="16"/>
    </location>
    <ligand>
        <name>substrate</name>
    </ligand>
</feature>
<dbReference type="Gene3D" id="3.40.50.1240">
    <property type="entry name" value="Phosphoglycerate mutase-like"/>
    <property type="match status" value="1"/>
</dbReference>
<dbReference type="InterPro" id="IPR050275">
    <property type="entry name" value="PGM_Phosphatase"/>
</dbReference>
<proteinExistence type="predicted"/>
<feature type="active site" description="Tele-phosphohistidine intermediate" evidence="1">
    <location>
        <position position="11"/>
    </location>
</feature>
<dbReference type="GO" id="GO:0005737">
    <property type="term" value="C:cytoplasm"/>
    <property type="evidence" value="ECO:0007669"/>
    <property type="project" value="TreeGrafter"/>
</dbReference>
<organism evidence="3 4">
    <name type="scientific">Candidatus Portnoybacteria bacterium RBG_19FT_COMBO_36_7</name>
    <dbReference type="NCBI Taxonomy" id="1801992"/>
    <lineage>
        <taxon>Bacteria</taxon>
        <taxon>Candidatus Portnoyibacteriota</taxon>
    </lineage>
</organism>
<dbReference type="Pfam" id="PF00300">
    <property type="entry name" value="His_Phos_1"/>
    <property type="match status" value="1"/>
</dbReference>
<comment type="caution">
    <text evidence="3">The sequence shown here is derived from an EMBL/GenBank/DDBJ whole genome shotgun (WGS) entry which is preliminary data.</text>
</comment>
<dbReference type="PANTHER" id="PTHR48100">
    <property type="entry name" value="BROAD-SPECIFICITY PHOSPHATASE YOR283W-RELATED"/>
    <property type="match status" value="1"/>
</dbReference>
<dbReference type="SMART" id="SM00855">
    <property type="entry name" value="PGAM"/>
    <property type="match status" value="1"/>
</dbReference>
<feature type="active site" description="Proton donor/acceptor" evidence="1">
    <location>
        <position position="86"/>
    </location>
</feature>